<dbReference type="EMBL" id="ML992511">
    <property type="protein sequence ID" value="KAF2220925.1"/>
    <property type="molecule type" value="Genomic_DNA"/>
</dbReference>
<organism evidence="2 3">
    <name type="scientific">Elsinoe ampelina</name>
    <dbReference type="NCBI Taxonomy" id="302913"/>
    <lineage>
        <taxon>Eukaryota</taxon>
        <taxon>Fungi</taxon>
        <taxon>Dikarya</taxon>
        <taxon>Ascomycota</taxon>
        <taxon>Pezizomycotina</taxon>
        <taxon>Dothideomycetes</taxon>
        <taxon>Dothideomycetidae</taxon>
        <taxon>Myriangiales</taxon>
        <taxon>Elsinoaceae</taxon>
        <taxon>Elsinoe</taxon>
    </lineage>
</organism>
<feature type="compositionally biased region" description="Basic and acidic residues" evidence="1">
    <location>
        <begin position="315"/>
        <end position="342"/>
    </location>
</feature>
<evidence type="ECO:0000313" key="3">
    <source>
        <dbReference type="Proteomes" id="UP000799538"/>
    </source>
</evidence>
<name>A0A6A6G574_9PEZI</name>
<protein>
    <submittedName>
        <fullName evidence="2">Uncharacterized protein</fullName>
    </submittedName>
</protein>
<reference evidence="3" key="1">
    <citation type="journal article" date="2020" name="Stud. Mycol.">
        <title>101 Dothideomycetes genomes: A test case for predicting lifestyles and emergence of pathogens.</title>
        <authorList>
            <person name="Haridas S."/>
            <person name="Albert R."/>
            <person name="Binder M."/>
            <person name="Bloem J."/>
            <person name="LaButti K."/>
            <person name="Salamov A."/>
            <person name="Andreopoulos B."/>
            <person name="Baker S."/>
            <person name="Barry K."/>
            <person name="Bills G."/>
            <person name="Bluhm B."/>
            <person name="Cannon C."/>
            <person name="Castanera R."/>
            <person name="Culley D."/>
            <person name="Daum C."/>
            <person name="Ezra D."/>
            <person name="Gonzalez J."/>
            <person name="Henrissat B."/>
            <person name="Kuo A."/>
            <person name="Liang C."/>
            <person name="Lipzen A."/>
            <person name="Lutzoni F."/>
            <person name="Magnuson J."/>
            <person name="Mondo S."/>
            <person name="Nolan M."/>
            <person name="Ohm R."/>
            <person name="Pangilinan J."/>
            <person name="Park H.-J."/>
            <person name="Ramirez L."/>
            <person name="Alfaro M."/>
            <person name="Sun H."/>
            <person name="Tritt A."/>
            <person name="Yoshinaga Y."/>
            <person name="Zwiers L.-H."/>
            <person name="Turgeon B."/>
            <person name="Goodwin S."/>
            <person name="Spatafora J."/>
            <person name="Crous P."/>
            <person name="Grigoriev I."/>
        </authorList>
    </citation>
    <scope>NUCLEOTIDE SEQUENCE [LARGE SCALE GENOMIC DNA]</scope>
    <source>
        <strain evidence="3">CECT 20119</strain>
    </source>
</reference>
<feature type="region of interest" description="Disordered" evidence="1">
    <location>
        <begin position="244"/>
        <end position="382"/>
    </location>
</feature>
<sequence>MDNRTLPEHGIDVKDFATLACSAVSKRPVTVKKPYEAPFGTVKWTQVSEENVFEDSPPSPATKPVPSPAELPPDPSVDDATPLEYLKPSTYNPDQPLMKQSSTSQTSGDTTRDEPPAAHSSSMTPTSGYAPLSSASRPEDMVKFGEATSRDRPFYYDCLPHGRSPSFHSSTQSTSDGTERDADDEKSVVLLRDSPLVVKAGKKRSHDDACSMHLGLQGTQNPFLPRGELDSFALEVTPPRKSMLDSLLPAGGRPRHRSVAESPRIQRIPAVRASGTTSHEPSRYISHGNSRSTTAQRRTDGAPSPEANSAKARRGSSDSDFFRQARLNKERHEAAEVAKQMDRSASVPDQPESIESSTPANARARQQVTRPKRPSIVTTPVR</sequence>
<evidence type="ECO:0000256" key="1">
    <source>
        <dbReference type="SAM" id="MobiDB-lite"/>
    </source>
</evidence>
<feature type="region of interest" description="Disordered" evidence="1">
    <location>
        <begin position="30"/>
        <end position="187"/>
    </location>
</feature>
<feature type="compositionally biased region" description="Basic and acidic residues" evidence="1">
    <location>
        <begin position="137"/>
        <end position="154"/>
    </location>
</feature>
<feature type="compositionally biased region" description="Polar residues" evidence="1">
    <location>
        <begin position="287"/>
        <end position="296"/>
    </location>
</feature>
<accession>A0A6A6G574</accession>
<feature type="compositionally biased region" description="Low complexity" evidence="1">
    <location>
        <begin position="100"/>
        <end position="109"/>
    </location>
</feature>
<gene>
    <name evidence="2" type="ORF">BDZ85DRAFT_21706</name>
</gene>
<dbReference type="Proteomes" id="UP000799538">
    <property type="component" value="Unassembled WGS sequence"/>
</dbReference>
<evidence type="ECO:0000313" key="2">
    <source>
        <dbReference type="EMBL" id="KAF2220925.1"/>
    </source>
</evidence>
<keyword evidence="3" id="KW-1185">Reference proteome</keyword>
<feature type="compositionally biased region" description="Polar residues" evidence="1">
    <location>
        <begin position="353"/>
        <end position="369"/>
    </location>
</feature>
<feature type="compositionally biased region" description="Pro residues" evidence="1">
    <location>
        <begin position="57"/>
        <end position="75"/>
    </location>
</feature>
<feature type="compositionally biased region" description="Basic and acidic residues" evidence="1">
    <location>
        <begin position="177"/>
        <end position="187"/>
    </location>
</feature>
<proteinExistence type="predicted"/>
<dbReference type="OrthoDB" id="10365265at2759"/>
<feature type="compositionally biased region" description="Low complexity" evidence="1">
    <location>
        <begin position="164"/>
        <end position="175"/>
    </location>
</feature>
<dbReference type="AlphaFoldDB" id="A0A6A6G574"/>